<name>A0ABR3F7U2_9AGAR</name>
<sequence>MNPPFNLFLQPSALHLEACHHTGQQVEKNYPHVQALEAFFSELYNQWRNIVGVDKEHLWRMAWSYINLHMFRPYQPTAGPPCFPDAALDEFVELSAAELLMMPDTMVATAWERQERVRLTFGNHAGMNPVVMFVDEVGKANLYYGEK</sequence>
<dbReference type="EMBL" id="JBAHYK010000786">
    <property type="protein sequence ID" value="KAL0571324.1"/>
    <property type="molecule type" value="Genomic_DNA"/>
</dbReference>
<evidence type="ECO:0000313" key="2">
    <source>
        <dbReference type="Proteomes" id="UP001465976"/>
    </source>
</evidence>
<accession>A0ABR3F7U2</accession>
<dbReference type="Proteomes" id="UP001465976">
    <property type="component" value="Unassembled WGS sequence"/>
</dbReference>
<comment type="caution">
    <text evidence="1">The sequence shown here is derived from an EMBL/GenBank/DDBJ whole genome shotgun (WGS) entry which is preliminary data.</text>
</comment>
<keyword evidence="2" id="KW-1185">Reference proteome</keyword>
<protein>
    <submittedName>
        <fullName evidence="1">Uncharacterized protein</fullName>
    </submittedName>
</protein>
<organism evidence="1 2">
    <name type="scientific">Marasmius crinis-equi</name>
    <dbReference type="NCBI Taxonomy" id="585013"/>
    <lineage>
        <taxon>Eukaryota</taxon>
        <taxon>Fungi</taxon>
        <taxon>Dikarya</taxon>
        <taxon>Basidiomycota</taxon>
        <taxon>Agaricomycotina</taxon>
        <taxon>Agaricomycetes</taxon>
        <taxon>Agaricomycetidae</taxon>
        <taxon>Agaricales</taxon>
        <taxon>Marasmiineae</taxon>
        <taxon>Marasmiaceae</taxon>
        <taxon>Marasmius</taxon>
    </lineage>
</organism>
<evidence type="ECO:0000313" key="1">
    <source>
        <dbReference type="EMBL" id="KAL0571324.1"/>
    </source>
</evidence>
<reference evidence="1 2" key="1">
    <citation type="submission" date="2024-02" db="EMBL/GenBank/DDBJ databases">
        <title>A draft genome for the cacao thread blight pathogen Marasmius crinis-equi.</title>
        <authorList>
            <person name="Cohen S.P."/>
            <person name="Baruah I.K."/>
            <person name="Amoako-Attah I."/>
            <person name="Bukari Y."/>
            <person name="Meinhardt L.W."/>
            <person name="Bailey B.A."/>
        </authorList>
    </citation>
    <scope>NUCLEOTIDE SEQUENCE [LARGE SCALE GENOMIC DNA]</scope>
    <source>
        <strain evidence="1 2">GH-76</strain>
    </source>
</reference>
<gene>
    <name evidence="1" type="ORF">V5O48_010635</name>
</gene>
<proteinExistence type="predicted"/>